<keyword evidence="2" id="KW-1185">Reference proteome</keyword>
<proteinExistence type="predicted"/>
<evidence type="ECO:0000313" key="1">
    <source>
        <dbReference type="EMBL" id="KAJ4707318.1"/>
    </source>
</evidence>
<dbReference type="Proteomes" id="UP001164539">
    <property type="component" value="Chromosome 11"/>
</dbReference>
<evidence type="ECO:0000313" key="2">
    <source>
        <dbReference type="Proteomes" id="UP001164539"/>
    </source>
</evidence>
<organism evidence="1 2">
    <name type="scientific">Melia azedarach</name>
    <name type="common">Chinaberry tree</name>
    <dbReference type="NCBI Taxonomy" id="155640"/>
    <lineage>
        <taxon>Eukaryota</taxon>
        <taxon>Viridiplantae</taxon>
        <taxon>Streptophyta</taxon>
        <taxon>Embryophyta</taxon>
        <taxon>Tracheophyta</taxon>
        <taxon>Spermatophyta</taxon>
        <taxon>Magnoliopsida</taxon>
        <taxon>eudicotyledons</taxon>
        <taxon>Gunneridae</taxon>
        <taxon>Pentapetalae</taxon>
        <taxon>rosids</taxon>
        <taxon>malvids</taxon>
        <taxon>Sapindales</taxon>
        <taxon>Meliaceae</taxon>
        <taxon>Melia</taxon>
    </lineage>
</organism>
<accession>A0ACC1X9E0</accession>
<name>A0ACC1X9E0_MELAZ</name>
<protein>
    <submittedName>
        <fullName evidence="1">UDP-glycosyltransferase</fullName>
    </submittedName>
</protein>
<sequence>MSRAPHVLVITCPAQGHVIPLLEFSQCLAKLGCRVTFVNSEYDHQRILKSLEGKNYIEENIQLVSIPDGMEPWEDRNEIGKLLQSILELMPGKLKELIEDINGRDDEKISCVIADAHMGWAIELAAKKEIGRAIVWPSSAASVVLASSIPDLIDDGIIYSNGTPIKKEMIQFAPTMPAMNSADFFWARAGDLNTQKIAFNFTVGNIKAMKLAHFLFCNSTYDLEPASFTILPELLPVGPLLASNRLGNSAGYFWPEDSNCLKWLDQQKPNSVIYVAFGSFTIFDTIQFEELALGLELCNRPFLWVVRPNIANDADDVYPEGFQDRVATRGRMISWAPQQKVLSHPSIACFLSHCGWNSTMEGVSNGIPFLCWPYFVDQLLNESYICEMWKVGLNFNKNESGIITREEIKNKVEQVLGDENFKARALELKEKTLSCVREGGSSNKTLENFVEWIKKKKMEQDNHVIDH</sequence>
<dbReference type="EMBL" id="CM051404">
    <property type="protein sequence ID" value="KAJ4707318.1"/>
    <property type="molecule type" value="Genomic_DNA"/>
</dbReference>
<reference evidence="1 2" key="1">
    <citation type="journal article" date="2023" name="Science">
        <title>Complex scaffold remodeling in plant triterpene biosynthesis.</title>
        <authorList>
            <person name="De La Pena R."/>
            <person name="Hodgson H."/>
            <person name="Liu J.C."/>
            <person name="Stephenson M.J."/>
            <person name="Martin A.C."/>
            <person name="Owen C."/>
            <person name="Harkess A."/>
            <person name="Leebens-Mack J."/>
            <person name="Jimenez L.E."/>
            <person name="Osbourn A."/>
            <person name="Sattely E.S."/>
        </authorList>
    </citation>
    <scope>NUCLEOTIDE SEQUENCE [LARGE SCALE GENOMIC DNA]</scope>
    <source>
        <strain evidence="2">cv. JPN11</strain>
        <tissue evidence="1">Leaf</tissue>
    </source>
</reference>
<comment type="caution">
    <text evidence="1">The sequence shown here is derived from an EMBL/GenBank/DDBJ whole genome shotgun (WGS) entry which is preliminary data.</text>
</comment>
<gene>
    <name evidence="1" type="ORF">OWV82_020855</name>
</gene>